<proteinExistence type="predicted"/>
<accession>A0A6J5KSP7</accession>
<reference evidence="1" key="1">
    <citation type="submission" date="2020-04" db="EMBL/GenBank/DDBJ databases">
        <authorList>
            <person name="Chiriac C."/>
            <person name="Salcher M."/>
            <person name="Ghai R."/>
            <person name="Kavagutti S V."/>
        </authorList>
    </citation>
    <scope>NUCLEOTIDE SEQUENCE</scope>
</reference>
<evidence type="ECO:0000313" key="1">
    <source>
        <dbReference type="EMBL" id="CAB4124256.1"/>
    </source>
</evidence>
<sequence>MAKGVMYDNSTHSLIGLEEGKAKQLISENGCVWQIISRDEEPLPVPRNQRLDRFCLRVVDSIIVSAYIG</sequence>
<protein>
    <submittedName>
        <fullName evidence="1">Uncharacterized protein</fullName>
    </submittedName>
</protein>
<organism evidence="1">
    <name type="scientific">uncultured Caudovirales phage</name>
    <dbReference type="NCBI Taxonomy" id="2100421"/>
    <lineage>
        <taxon>Viruses</taxon>
        <taxon>Duplodnaviria</taxon>
        <taxon>Heunggongvirae</taxon>
        <taxon>Uroviricota</taxon>
        <taxon>Caudoviricetes</taxon>
        <taxon>Peduoviridae</taxon>
        <taxon>Maltschvirus</taxon>
        <taxon>Maltschvirus maltsch</taxon>
    </lineage>
</organism>
<dbReference type="EMBL" id="LR796178">
    <property type="protein sequence ID" value="CAB4124256.1"/>
    <property type="molecule type" value="Genomic_DNA"/>
</dbReference>
<name>A0A6J5KSP7_9CAUD</name>
<gene>
    <name evidence="1" type="ORF">UFOVP49_94</name>
</gene>